<evidence type="ECO:0000256" key="5">
    <source>
        <dbReference type="ARBA" id="ARBA00023163"/>
    </source>
</evidence>
<accession>A0A2B7XLU8</accession>
<evidence type="ECO:0000256" key="3">
    <source>
        <dbReference type="ARBA" id="ARBA00023015"/>
    </source>
</evidence>
<dbReference type="Gene3D" id="4.10.240.10">
    <property type="entry name" value="Zn(2)-C6 fungal-type DNA-binding domain"/>
    <property type="match status" value="1"/>
</dbReference>
<dbReference type="SUPFAM" id="SSF57701">
    <property type="entry name" value="Zn2/Cys6 DNA-binding domain"/>
    <property type="match status" value="1"/>
</dbReference>
<evidence type="ECO:0000259" key="7">
    <source>
        <dbReference type="PROSITE" id="PS50048"/>
    </source>
</evidence>
<keyword evidence="4" id="KW-0238">DNA-binding</keyword>
<protein>
    <recommendedName>
        <fullName evidence="7">Zn(2)-C6 fungal-type domain-containing protein</fullName>
    </recommendedName>
</protein>
<comment type="caution">
    <text evidence="8">The sequence shown here is derived from an EMBL/GenBank/DDBJ whole genome shotgun (WGS) entry which is preliminary data.</text>
</comment>
<evidence type="ECO:0000256" key="1">
    <source>
        <dbReference type="ARBA" id="ARBA00004123"/>
    </source>
</evidence>
<dbReference type="Proteomes" id="UP000224634">
    <property type="component" value="Unassembled WGS sequence"/>
</dbReference>
<dbReference type="OrthoDB" id="5295362at2759"/>
<dbReference type="SMART" id="SM00066">
    <property type="entry name" value="GAL4"/>
    <property type="match status" value="1"/>
</dbReference>
<dbReference type="GO" id="GO:0008270">
    <property type="term" value="F:zinc ion binding"/>
    <property type="evidence" value="ECO:0007669"/>
    <property type="project" value="InterPro"/>
</dbReference>
<proteinExistence type="predicted"/>
<gene>
    <name evidence="8" type="ORF">AJ80_07620</name>
</gene>
<dbReference type="AlphaFoldDB" id="A0A2B7XLU8"/>
<name>A0A2B7XLU8_POLH7</name>
<dbReference type="InterPro" id="IPR001138">
    <property type="entry name" value="Zn2Cys6_DnaBD"/>
</dbReference>
<keyword evidence="2" id="KW-0479">Metal-binding</keyword>
<reference evidence="8 9" key="1">
    <citation type="submission" date="2017-10" db="EMBL/GenBank/DDBJ databases">
        <title>Comparative genomics in systemic dimorphic fungi from Ajellomycetaceae.</title>
        <authorList>
            <person name="Munoz J.F."/>
            <person name="Mcewen J.G."/>
            <person name="Clay O.K."/>
            <person name="Cuomo C.A."/>
        </authorList>
    </citation>
    <scope>NUCLEOTIDE SEQUENCE [LARGE SCALE GENOMIC DNA]</scope>
    <source>
        <strain evidence="8 9">UAMH7299</strain>
    </source>
</reference>
<dbReference type="Pfam" id="PF00172">
    <property type="entry name" value="Zn_clus"/>
    <property type="match status" value="1"/>
</dbReference>
<dbReference type="GO" id="GO:0003677">
    <property type="term" value="F:DNA binding"/>
    <property type="evidence" value="ECO:0007669"/>
    <property type="project" value="UniProtKB-KW"/>
</dbReference>
<dbReference type="STRING" id="1447883.A0A2B7XLU8"/>
<evidence type="ECO:0000256" key="4">
    <source>
        <dbReference type="ARBA" id="ARBA00023125"/>
    </source>
</evidence>
<keyword evidence="9" id="KW-1185">Reference proteome</keyword>
<dbReference type="GO" id="GO:0005634">
    <property type="term" value="C:nucleus"/>
    <property type="evidence" value="ECO:0007669"/>
    <property type="project" value="UniProtKB-SubCell"/>
</dbReference>
<dbReference type="PROSITE" id="PS00463">
    <property type="entry name" value="ZN2_CY6_FUNGAL_1"/>
    <property type="match status" value="1"/>
</dbReference>
<dbReference type="PROSITE" id="PS50048">
    <property type="entry name" value="ZN2_CY6_FUNGAL_2"/>
    <property type="match status" value="1"/>
</dbReference>
<evidence type="ECO:0000313" key="8">
    <source>
        <dbReference type="EMBL" id="PGH09910.1"/>
    </source>
</evidence>
<sequence>MSDTAGDSDGGDSHRRKRIRQACLNCRRKKVRCGGEKPVCTFCSRLSQLCVYAEDGRSARRASMPRAVDDDEALDFIAASYTCSEYLRLAKGSQLTLLRAERPQI</sequence>
<evidence type="ECO:0000256" key="6">
    <source>
        <dbReference type="ARBA" id="ARBA00023242"/>
    </source>
</evidence>
<dbReference type="PANTHER" id="PTHR47338:SF9">
    <property type="entry name" value="ZN(II)2CYS6 TRANSCRIPTION FACTOR (EUROFUNG)"/>
    <property type="match status" value="1"/>
</dbReference>
<keyword evidence="5" id="KW-0804">Transcription</keyword>
<dbReference type="GO" id="GO:0000981">
    <property type="term" value="F:DNA-binding transcription factor activity, RNA polymerase II-specific"/>
    <property type="evidence" value="ECO:0007669"/>
    <property type="project" value="InterPro"/>
</dbReference>
<dbReference type="InterPro" id="IPR036864">
    <property type="entry name" value="Zn2-C6_fun-type_DNA-bd_sf"/>
</dbReference>
<dbReference type="InterPro" id="IPR050815">
    <property type="entry name" value="TF_fung"/>
</dbReference>
<keyword evidence="6" id="KW-0539">Nucleus</keyword>
<dbReference type="PANTHER" id="PTHR47338">
    <property type="entry name" value="ZN(II)2CYS6 TRANSCRIPTION FACTOR (EUROFUNG)-RELATED"/>
    <property type="match status" value="1"/>
</dbReference>
<dbReference type="EMBL" id="PDNA01000150">
    <property type="protein sequence ID" value="PGH09910.1"/>
    <property type="molecule type" value="Genomic_DNA"/>
</dbReference>
<dbReference type="PRINTS" id="PR00755">
    <property type="entry name" value="AFLATOXINBRP"/>
</dbReference>
<feature type="domain" description="Zn(2)-C6 fungal-type" evidence="7">
    <location>
        <begin position="22"/>
        <end position="52"/>
    </location>
</feature>
<evidence type="ECO:0000313" key="9">
    <source>
        <dbReference type="Proteomes" id="UP000224634"/>
    </source>
</evidence>
<evidence type="ECO:0000256" key="2">
    <source>
        <dbReference type="ARBA" id="ARBA00022723"/>
    </source>
</evidence>
<keyword evidence="3" id="KW-0805">Transcription regulation</keyword>
<dbReference type="CDD" id="cd00067">
    <property type="entry name" value="GAL4"/>
    <property type="match status" value="1"/>
</dbReference>
<organism evidence="8 9">
    <name type="scientific">Polytolypa hystricis (strain UAMH7299)</name>
    <dbReference type="NCBI Taxonomy" id="1447883"/>
    <lineage>
        <taxon>Eukaryota</taxon>
        <taxon>Fungi</taxon>
        <taxon>Dikarya</taxon>
        <taxon>Ascomycota</taxon>
        <taxon>Pezizomycotina</taxon>
        <taxon>Eurotiomycetes</taxon>
        <taxon>Eurotiomycetidae</taxon>
        <taxon>Onygenales</taxon>
        <taxon>Onygenales incertae sedis</taxon>
        <taxon>Polytolypa</taxon>
    </lineage>
</organism>
<comment type="subcellular location">
    <subcellularLocation>
        <location evidence="1">Nucleus</location>
    </subcellularLocation>
</comment>